<dbReference type="GO" id="GO:0003723">
    <property type="term" value="F:RNA binding"/>
    <property type="evidence" value="ECO:0007669"/>
    <property type="project" value="UniProtKB-KW"/>
</dbReference>
<keyword evidence="2 4" id="KW-0694">RNA-binding</keyword>
<dbReference type="CDD" id="cd02870">
    <property type="entry name" value="PseudoU_synth_RsuA_like"/>
    <property type="match status" value="1"/>
</dbReference>
<evidence type="ECO:0000256" key="3">
    <source>
        <dbReference type="ARBA" id="ARBA00023235"/>
    </source>
</evidence>
<sequence>MEARVQKIISQWGIASRREAEEMIKQSRVQINGIVAHLGQKVDPQRDTICIDGKPISHSDRPALIYLLLNKPAGVVSTCDDPHGRTTVLDLLPENLHKGTGIHPVGRLDADSTGALILTNDGDLTFSLTHPSHNISKTYHVVVKGHPPETVLKMWREGVVLEGKKTRPAKVRLIERLDNQSKLEIILQEGRNRQIRRVAEQLGYPVIQLHRTAIGSIQIQTPKAGFLGVGDYRHLTPEEIIFLKNQFSNRQLTMNN</sequence>
<evidence type="ECO:0000313" key="7">
    <source>
        <dbReference type="EMBL" id="GCL39437.1"/>
    </source>
</evidence>
<reference evidence="8" key="1">
    <citation type="submission" date="2019-02" db="EMBL/GenBank/DDBJ databases">
        <title>Draft genome sequence of Sphaerospermopsis reniformis NIES-1949.</title>
        <authorList>
            <person name="Yamaguchi H."/>
            <person name="Suzuki S."/>
            <person name="Kawachi M."/>
        </authorList>
    </citation>
    <scope>NUCLEOTIDE SEQUENCE [LARGE SCALE GENOMIC DNA]</scope>
    <source>
        <strain evidence="8">NIES-1949</strain>
    </source>
</reference>
<dbReference type="Pfam" id="PF00849">
    <property type="entry name" value="PseudoU_synth_2"/>
    <property type="match status" value="1"/>
</dbReference>
<evidence type="ECO:0000256" key="4">
    <source>
        <dbReference type="PROSITE-ProRule" id="PRU00182"/>
    </source>
</evidence>
<dbReference type="AlphaFoldDB" id="A0A480A3I7"/>
<evidence type="ECO:0000256" key="1">
    <source>
        <dbReference type="ARBA" id="ARBA00008348"/>
    </source>
</evidence>
<gene>
    <name evidence="7" type="ORF">SR1949_45630</name>
</gene>
<dbReference type="SUPFAM" id="SSF55120">
    <property type="entry name" value="Pseudouridine synthase"/>
    <property type="match status" value="1"/>
</dbReference>
<dbReference type="PROSITE" id="PS01149">
    <property type="entry name" value="PSI_RSU"/>
    <property type="match status" value="1"/>
</dbReference>
<dbReference type="InterPro" id="IPR002942">
    <property type="entry name" value="S4_RNA-bd"/>
</dbReference>
<evidence type="ECO:0000256" key="5">
    <source>
        <dbReference type="RuleBase" id="RU003887"/>
    </source>
</evidence>
<dbReference type="EMBL" id="BJCE01000255">
    <property type="protein sequence ID" value="GCL39437.1"/>
    <property type="molecule type" value="Genomic_DNA"/>
</dbReference>
<evidence type="ECO:0000256" key="2">
    <source>
        <dbReference type="ARBA" id="ARBA00022884"/>
    </source>
</evidence>
<dbReference type="Gene3D" id="3.30.70.1560">
    <property type="entry name" value="Alpha-L RNA-binding motif"/>
    <property type="match status" value="1"/>
</dbReference>
<dbReference type="InterPro" id="IPR036986">
    <property type="entry name" value="S4_RNA-bd_sf"/>
</dbReference>
<dbReference type="Gene3D" id="3.10.290.10">
    <property type="entry name" value="RNA-binding S4 domain"/>
    <property type="match status" value="1"/>
</dbReference>
<comment type="caution">
    <text evidence="7">The sequence shown here is derived from an EMBL/GenBank/DDBJ whole genome shotgun (WGS) entry which is preliminary data.</text>
</comment>
<dbReference type="Proteomes" id="UP000300142">
    <property type="component" value="Unassembled WGS sequence"/>
</dbReference>
<dbReference type="InterPro" id="IPR020103">
    <property type="entry name" value="PsdUridine_synth_cat_dom_sf"/>
</dbReference>
<dbReference type="CDD" id="cd00165">
    <property type="entry name" value="S4"/>
    <property type="match status" value="1"/>
</dbReference>
<dbReference type="SMART" id="SM00363">
    <property type="entry name" value="S4"/>
    <property type="match status" value="1"/>
</dbReference>
<dbReference type="InterPro" id="IPR018496">
    <property type="entry name" value="PsdUridine_synth_RsuA/RluB_CS"/>
</dbReference>
<dbReference type="SUPFAM" id="SSF55174">
    <property type="entry name" value="Alpha-L RNA-binding motif"/>
    <property type="match status" value="1"/>
</dbReference>
<dbReference type="PANTHER" id="PTHR47683:SF2">
    <property type="entry name" value="RNA-BINDING S4 DOMAIN-CONTAINING PROTEIN"/>
    <property type="match status" value="1"/>
</dbReference>
<dbReference type="InterPro" id="IPR042092">
    <property type="entry name" value="PsdUridine_s_RsuA/RluB/E/F_cat"/>
</dbReference>
<dbReference type="Pfam" id="PF01479">
    <property type="entry name" value="S4"/>
    <property type="match status" value="1"/>
</dbReference>
<dbReference type="GO" id="GO:0000455">
    <property type="term" value="P:enzyme-directed rRNA pseudouridine synthesis"/>
    <property type="evidence" value="ECO:0007669"/>
    <property type="project" value="UniProtKB-ARBA"/>
</dbReference>
<dbReference type="InterPro" id="IPR006145">
    <property type="entry name" value="PsdUridine_synth_RsuA/RluA"/>
</dbReference>
<dbReference type="FunFam" id="3.30.70.1560:FF:000001">
    <property type="entry name" value="Pseudouridine synthase"/>
    <property type="match status" value="1"/>
</dbReference>
<dbReference type="GO" id="GO:0120159">
    <property type="term" value="F:rRNA pseudouridine synthase activity"/>
    <property type="evidence" value="ECO:0007669"/>
    <property type="project" value="UniProtKB-ARBA"/>
</dbReference>
<evidence type="ECO:0000313" key="8">
    <source>
        <dbReference type="Proteomes" id="UP000300142"/>
    </source>
</evidence>
<dbReference type="InterPro" id="IPR000748">
    <property type="entry name" value="PsdUridine_synth_RsuA/RluB/E/F"/>
</dbReference>
<evidence type="ECO:0000259" key="6">
    <source>
        <dbReference type="SMART" id="SM00363"/>
    </source>
</evidence>
<dbReference type="PANTHER" id="PTHR47683">
    <property type="entry name" value="PSEUDOURIDINE SYNTHASE FAMILY PROTEIN-RELATED"/>
    <property type="match status" value="1"/>
</dbReference>
<keyword evidence="3 5" id="KW-0413">Isomerase</keyword>
<dbReference type="FunFam" id="3.10.290.10:FF:000003">
    <property type="entry name" value="Pseudouridine synthase"/>
    <property type="match status" value="1"/>
</dbReference>
<dbReference type="PROSITE" id="PS50889">
    <property type="entry name" value="S4"/>
    <property type="match status" value="1"/>
</dbReference>
<feature type="domain" description="RNA-binding S4" evidence="6">
    <location>
        <begin position="3"/>
        <end position="62"/>
    </location>
</feature>
<protein>
    <recommendedName>
        <fullName evidence="5">Pseudouridine synthase</fullName>
        <ecNumber evidence="5">5.4.99.-</ecNumber>
    </recommendedName>
</protein>
<proteinExistence type="inferred from homology"/>
<keyword evidence="8" id="KW-1185">Reference proteome</keyword>
<name>A0A480A3I7_9CYAN</name>
<dbReference type="NCBIfam" id="TIGR00093">
    <property type="entry name" value="pseudouridine synthase"/>
    <property type="match status" value="1"/>
</dbReference>
<dbReference type="RefSeq" id="WP_137669013.1">
    <property type="nucleotide sequence ID" value="NZ_BJCE01000255.1"/>
</dbReference>
<accession>A0A480A3I7</accession>
<organism evidence="7 8">
    <name type="scientific">Sphaerospermopsis reniformis</name>
    <dbReference type="NCBI Taxonomy" id="531300"/>
    <lineage>
        <taxon>Bacteria</taxon>
        <taxon>Bacillati</taxon>
        <taxon>Cyanobacteriota</taxon>
        <taxon>Cyanophyceae</taxon>
        <taxon>Nostocales</taxon>
        <taxon>Aphanizomenonaceae</taxon>
        <taxon>Sphaerospermopsis</taxon>
    </lineage>
</organism>
<dbReference type="GO" id="GO:0005829">
    <property type="term" value="C:cytosol"/>
    <property type="evidence" value="ECO:0007669"/>
    <property type="project" value="UniProtKB-ARBA"/>
</dbReference>
<comment type="similarity">
    <text evidence="1 5">Belongs to the pseudouridine synthase RsuA family.</text>
</comment>
<dbReference type="InterPro" id="IPR050343">
    <property type="entry name" value="RsuA_PseudoU_synthase"/>
</dbReference>
<dbReference type="InterPro" id="IPR020094">
    <property type="entry name" value="TruA/RsuA/RluB/E/F_N"/>
</dbReference>
<dbReference type="EC" id="5.4.99.-" evidence="5"/>
<dbReference type="Gene3D" id="3.30.70.580">
    <property type="entry name" value="Pseudouridine synthase I, catalytic domain, N-terminal subdomain"/>
    <property type="match status" value="1"/>
</dbReference>